<dbReference type="CDD" id="cd16917">
    <property type="entry name" value="HATPase_UhpB-NarQ-NarX-like"/>
    <property type="match status" value="1"/>
</dbReference>
<evidence type="ECO:0000256" key="3">
    <source>
        <dbReference type="ARBA" id="ARBA00022475"/>
    </source>
</evidence>
<evidence type="ECO:0000256" key="12">
    <source>
        <dbReference type="ARBA" id="ARBA00023012"/>
    </source>
</evidence>
<dbReference type="SMART" id="SM00387">
    <property type="entry name" value="HATPase_c"/>
    <property type="match status" value="1"/>
</dbReference>
<dbReference type="PIRSF" id="PIRSF003167">
    <property type="entry name" value="STHK_NarX/NarQ"/>
    <property type="match status" value="1"/>
</dbReference>
<keyword evidence="7 16" id="KW-0812">Transmembrane</keyword>
<keyword evidence="10 14" id="KW-0067">ATP-binding</keyword>
<keyword evidence="12 14" id="KW-0902">Two-component regulatory system</keyword>
<dbReference type="InterPro" id="IPR003594">
    <property type="entry name" value="HATPase_dom"/>
</dbReference>
<evidence type="ECO:0000256" key="11">
    <source>
        <dbReference type="ARBA" id="ARBA00022989"/>
    </source>
</evidence>
<dbReference type="PANTHER" id="PTHR24421:SF10">
    <property type="entry name" value="NITRATE_NITRITE SENSOR PROTEIN NARQ"/>
    <property type="match status" value="1"/>
</dbReference>
<keyword evidence="3 14" id="KW-1003">Cell membrane</keyword>
<keyword evidence="5" id="KW-0597">Phosphoprotein</keyword>
<evidence type="ECO:0000256" key="10">
    <source>
        <dbReference type="ARBA" id="ARBA00022840"/>
    </source>
</evidence>
<evidence type="ECO:0000256" key="5">
    <source>
        <dbReference type="ARBA" id="ARBA00022553"/>
    </source>
</evidence>
<evidence type="ECO:0000313" key="19">
    <source>
        <dbReference type="EMBL" id="SIR26705.1"/>
    </source>
</evidence>
<dbReference type="EMBL" id="FTMD01000012">
    <property type="protein sequence ID" value="SIR26705.1"/>
    <property type="molecule type" value="Genomic_DNA"/>
</dbReference>
<proteinExistence type="predicted"/>
<keyword evidence="8 14" id="KW-0547">Nucleotide-binding</keyword>
<dbReference type="InterPro" id="IPR005467">
    <property type="entry name" value="His_kinase_dom"/>
</dbReference>
<dbReference type="RefSeq" id="WP_076603322.1">
    <property type="nucleotide sequence ID" value="NZ_FTMD01000012.1"/>
</dbReference>
<dbReference type="Gene3D" id="1.20.120.960">
    <property type="entry name" value="Histidine kinase NarX, sensor domain"/>
    <property type="match status" value="1"/>
</dbReference>
<evidence type="ECO:0000256" key="2">
    <source>
        <dbReference type="ARBA" id="ARBA00004429"/>
    </source>
</evidence>
<dbReference type="EC" id="2.7.13.3" evidence="14"/>
<keyword evidence="20" id="KW-1185">Reference proteome</keyword>
<dbReference type="InterPro" id="IPR042295">
    <property type="entry name" value="NarX-like_N_sf"/>
</dbReference>
<dbReference type="InterPro" id="IPR016380">
    <property type="entry name" value="Sig_transdc_His_kin_NarX/NarQ"/>
</dbReference>
<feature type="domain" description="HAMP" evidence="18">
    <location>
        <begin position="214"/>
        <end position="266"/>
    </location>
</feature>
<evidence type="ECO:0000256" key="6">
    <source>
        <dbReference type="ARBA" id="ARBA00022679"/>
    </source>
</evidence>
<evidence type="ECO:0000256" key="13">
    <source>
        <dbReference type="ARBA" id="ARBA00023136"/>
    </source>
</evidence>
<feature type="coiled-coil region" evidence="15">
    <location>
        <begin position="258"/>
        <end position="285"/>
    </location>
</feature>
<feature type="domain" description="Histidine kinase" evidence="17">
    <location>
        <begin position="442"/>
        <end position="635"/>
    </location>
</feature>
<dbReference type="GO" id="GO:0000155">
    <property type="term" value="F:phosphorelay sensor kinase activity"/>
    <property type="evidence" value="ECO:0007669"/>
    <property type="project" value="UniProtKB-UniRule"/>
</dbReference>
<organism evidence="19 20">
    <name type="scientific">Aromatoleum tolulyticum</name>
    <dbReference type="NCBI Taxonomy" id="34027"/>
    <lineage>
        <taxon>Bacteria</taxon>
        <taxon>Pseudomonadati</taxon>
        <taxon>Pseudomonadota</taxon>
        <taxon>Betaproteobacteria</taxon>
        <taxon>Rhodocyclales</taxon>
        <taxon>Rhodocyclaceae</taxon>
        <taxon>Aromatoleum</taxon>
    </lineage>
</organism>
<evidence type="ECO:0000259" key="17">
    <source>
        <dbReference type="PROSITE" id="PS50109"/>
    </source>
</evidence>
<dbReference type="Gene3D" id="1.10.8.500">
    <property type="entry name" value="HAMP domain in histidine kinase"/>
    <property type="match status" value="1"/>
</dbReference>
<dbReference type="CDD" id="cd06225">
    <property type="entry name" value="HAMP"/>
    <property type="match status" value="1"/>
</dbReference>
<dbReference type="AlphaFoldDB" id="A0A1N6ZIP9"/>
<keyword evidence="13 14" id="KW-0472">Membrane</keyword>
<dbReference type="PROSITE" id="PS50885">
    <property type="entry name" value="HAMP"/>
    <property type="match status" value="1"/>
</dbReference>
<evidence type="ECO:0000256" key="7">
    <source>
        <dbReference type="ARBA" id="ARBA00022692"/>
    </source>
</evidence>
<dbReference type="SUPFAM" id="SSF55781">
    <property type="entry name" value="GAF domain-like"/>
    <property type="match status" value="1"/>
</dbReference>
<feature type="transmembrane region" description="Helical" evidence="16">
    <location>
        <begin position="27"/>
        <end position="54"/>
    </location>
</feature>
<dbReference type="GO" id="GO:0005886">
    <property type="term" value="C:plasma membrane"/>
    <property type="evidence" value="ECO:0007669"/>
    <property type="project" value="UniProtKB-SubCell"/>
</dbReference>
<comment type="subcellular location">
    <subcellularLocation>
        <location evidence="2">Cell inner membrane</location>
        <topology evidence="2">Multi-pass membrane protein</topology>
    </subcellularLocation>
</comment>
<evidence type="ECO:0000256" key="15">
    <source>
        <dbReference type="SAM" id="Coils"/>
    </source>
</evidence>
<evidence type="ECO:0000256" key="4">
    <source>
        <dbReference type="ARBA" id="ARBA00022519"/>
    </source>
</evidence>
<keyword evidence="9 14" id="KW-0418">Kinase</keyword>
<gene>
    <name evidence="19" type="ORF">SAMN05421829_11227</name>
</gene>
<name>A0A1N6ZIP9_9RHOO</name>
<evidence type="ECO:0000256" key="16">
    <source>
        <dbReference type="SAM" id="Phobius"/>
    </source>
</evidence>
<dbReference type="GO" id="GO:0046983">
    <property type="term" value="F:protein dimerization activity"/>
    <property type="evidence" value="ECO:0007669"/>
    <property type="project" value="UniProtKB-UniRule"/>
</dbReference>
<evidence type="ECO:0000313" key="20">
    <source>
        <dbReference type="Proteomes" id="UP000186819"/>
    </source>
</evidence>
<dbReference type="GO" id="GO:0005524">
    <property type="term" value="F:ATP binding"/>
    <property type="evidence" value="ECO:0007669"/>
    <property type="project" value="UniProtKB-UniRule"/>
</dbReference>
<dbReference type="InterPro" id="IPR050482">
    <property type="entry name" value="Sensor_HK_TwoCompSys"/>
</dbReference>
<evidence type="ECO:0000256" key="14">
    <source>
        <dbReference type="PIRNR" id="PIRNR003167"/>
    </source>
</evidence>
<dbReference type="InterPro" id="IPR011712">
    <property type="entry name" value="Sig_transdc_His_kin_sub3_dim/P"/>
</dbReference>
<dbReference type="Proteomes" id="UP000186819">
    <property type="component" value="Unassembled WGS sequence"/>
</dbReference>
<protein>
    <recommendedName>
        <fullName evidence="14">Sensor protein</fullName>
        <ecNumber evidence="14">2.7.13.3</ecNumber>
    </recommendedName>
</protein>
<dbReference type="STRING" id="34027.SAMN05421829_11227"/>
<reference evidence="20" key="1">
    <citation type="submission" date="2017-01" db="EMBL/GenBank/DDBJ databases">
        <authorList>
            <person name="Varghese N."/>
            <person name="Submissions S."/>
        </authorList>
    </citation>
    <scope>NUCLEOTIDE SEQUENCE [LARGE SCALE GENOMIC DNA]</scope>
    <source>
        <strain evidence="20">ATCC 51758</strain>
    </source>
</reference>
<dbReference type="Pfam" id="PF13675">
    <property type="entry name" value="PilJ"/>
    <property type="match status" value="1"/>
</dbReference>
<dbReference type="Pfam" id="PF00672">
    <property type="entry name" value="HAMP"/>
    <property type="match status" value="1"/>
</dbReference>
<keyword evidence="11 16" id="KW-1133">Transmembrane helix</keyword>
<dbReference type="SMART" id="SM00304">
    <property type="entry name" value="HAMP"/>
    <property type="match status" value="1"/>
</dbReference>
<dbReference type="SUPFAM" id="SSF158472">
    <property type="entry name" value="HAMP domain-like"/>
    <property type="match status" value="1"/>
</dbReference>
<sequence>MNPAAAPQERGLRGLALRIWRMIVGRAVLLLLLLAFFAVALIGVAGIGVSVVIVESVQGSASAVNVAGSLRRLAHRAGGLAVARGTGAADEDAVRNAVAQFEAALDSPVIASVLERQPSSVFASIFRGVEAGWTTRIRPLVLQLPAASAEDPRATAHYRALLADVDAFAEEINTLVAVLEHEAESRIGQLRTMLGAALALLVSVIAAALFVLRRRVLAPLTDLRSCAARIAHGDFAARSRHTGRDELGRVGDAFNAMADELSVAYRDLEARVERKTAALTRSNRALELLYYVIARLYHAPASSESYSETLQDLEETLGLTGSFICIEPKHGGPAAAIASTMGECAERPTGGGDCARCSGRAAPWSYHREGDVDVLTVPLRDAERHYGMLRLALPPGQRLEEWERDLLEAVSRHMGIALGISRQSERDRLLALQEERSIIARELHDSLAQSLSFMKIQVSLLSSALAGPQARDDARTMLADLREGINVAYRQLRELLATFRLRIEGDFARLLGNTVTEFALRSGLPIGLDLELAGRHLNPNQEIHVLHIVREALSNAVRHAQATTIRVALTSAPDGEIAVVIEDDGCGVEADTQVAAQHFGLTIMAERARGLGGSFEVQDRPGGGTRIVVHFKPEPPQIGAPIPIAQEGQ</sequence>
<dbReference type="Pfam" id="PF02518">
    <property type="entry name" value="HATPase_c"/>
    <property type="match status" value="1"/>
</dbReference>
<dbReference type="Gene3D" id="1.20.5.1930">
    <property type="match status" value="1"/>
</dbReference>
<dbReference type="Pfam" id="PF07730">
    <property type="entry name" value="HisKA_3"/>
    <property type="match status" value="1"/>
</dbReference>
<dbReference type="SUPFAM" id="SSF55874">
    <property type="entry name" value="ATPase domain of HSP90 chaperone/DNA topoisomerase II/histidine kinase"/>
    <property type="match status" value="1"/>
</dbReference>
<keyword evidence="6 14" id="KW-0808">Transferase</keyword>
<dbReference type="InterPro" id="IPR003660">
    <property type="entry name" value="HAMP_dom"/>
</dbReference>
<keyword evidence="4 14" id="KW-0997">Cell inner membrane</keyword>
<evidence type="ECO:0000256" key="1">
    <source>
        <dbReference type="ARBA" id="ARBA00000085"/>
    </source>
</evidence>
<dbReference type="OrthoDB" id="9811306at2"/>
<dbReference type="PROSITE" id="PS50109">
    <property type="entry name" value="HIS_KIN"/>
    <property type="match status" value="1"/>
</dbReference>
<dbReference type="InterPro" id="IPR029095">
    <property type="entry name" value="NarX-like_N"/>
</dbReference>
<dbReference type="Gene3D" id="3.30.565.10">
    <property type="entry name" value="Histidine kinase-like ATPase, C-terminal domain"/>
    <property type="match status" value="1"/>
</dbReference>
<comment type="catalytic activity">
    <reaction evidence="1 14">
        <text>ATP + protein L-histidine = ADP + protein N-phospho-L-histidine.</text>
        <dbReference type="EC" id="2.7.13.3"/>
    </reaction>
</comment>
<evidence type="ECO:0000259" key="18">
    <source>
        <dbReference type="PROSITE" id="PS50885"/>
    </source>
</evidence>
<accession>A0A1N6ZIP9</accession>
<evidence type="ECO:0000256" key="9">
    <source>
        <dbReference type="ARBA" id="ARBA00022777"/>
    </source>
</evidence>
<dbReference type="PANTHER" id="PTHR24421">
    <property type="entry name" value="NITRATE/NITRITE SENSOR PROTEIN NARX-RELATED"/>
    <property type="match status" value="1"/>
</dbReference>
<evidence type="ECO:0000256" key="8">
    <source>
        <dbReference type="ARBA" id="ARBA00022741"/>
    </source>
</evidence>
<dbReference type="InterPro" id="IPR036890">
    <property type="entry name" value="HATPase_C_sf"/>
</dbReference>
<keyword evidence="15" id="KW-0175">Coiled coil</keyword>